<evidence type="ECO:0000256" key="2">
    <source>
        <dbReference type="ARBA" id="ARBA00008873"/>
    </source>
</evidence>
<evidence type="ECO:0000256" key="9">
    <source>
        <dbReference type="SAM" id="Phobius"/>
    </source>
</evidence>
<comment type="subcellular location">
    <subcellularLocation>
        <location evidence="1">Membrane</location>
        <topology evidence="1">Multi-pass membrane protein</topology>
    </subcellularLocation>
</comment>
<feature type="domain" description="Cation efflux protein transmembrane" evidence="10">
    <location>
        <begin position="69"/>
        <end position="193"/>
    </location>
</feature>
<comment type="similarity">
    <text evidence="2">Belongs to the cation diffusion facilitator (CDF) transporter (TC 2.A.4) family. SLC30A subfamily.</text>
</comment>
<evidence type="ECO:0000256" key="4">
    <source>
        <dbReference type="ARBA" id="ARBA00022692"/>
    </source>
</evidence>
<dbReference type="PANTHER" id="PTHR45820">
    <property type="entry name" value="FI23527P1"/>
    <property type="match status" value="1"/>
</dbReference>
<dbReference type="RefSeq" id="XP_027201124.1">
    <property type="nucleotide sequence ID" value="XM_027345323.1"/>
</dbReference>
<feature type="transmembrane region" description="Helical" evidence="9">
    <location>
        <begin position="370"/>
        <end position="387"/>
    </location>
</feature>
<evidence type="ECO:0000259" key="11">
    <source>
        <dbReference type="Pfam" id="PF16916"/>
    </source>
</evidence>
<evidence type="ECO:0000256" key="7">
    <source>
        <dbReference type="ARBA" id="ARBA00023136"/>
    </source>
</evidence>
<dbReference type="OMA" id="WARIEVV"/>
<dbReference type="Proteomes" id="UP000515146">
    <property type="component" value="Unplaced"/>
</dbReference>
<keyword evidence="12" id="KW-1185">Reference proteome</keyword>
<dbReference type="InParanoid" id="A0A6P6Y976"/>
<feature type="transmembrane region" description="Helical" evidence="9">
    <location>
        <begin position="64"/>
        <end position="83"/>
    </location>
</feature>
<evidence type="ECO:0000256" key="3">
    <source>
        <dbReference type="ARBA" id="ARBA00022448"/>
    </source>
</evidence>
<dbReference type="GO" id="GO:0016020">
    <property type="term" value="C:membrane"/>
    <property type="evidence" value="ECO:0007669"/>
    <property type="project" value="UniProtKB-SubCell"/>
</dbReference>
<keyword evidence="5" id="KW-0862">Zinc</keyword>
<gene>
    <name evidence="13" type="primary">LOC113795132</name>
</gene>
<dbReference type="Gene3D" id="1.20.1510.10">
    <property type="entry name" value="Cation efflux protein transmembrane domain"/>
    <property type="match status" value="1"/>
</dbReference>
<feature type="region of interest" description="Disordered" evidence="8">
    <location>
        <begin position="1"/>
        <end position="20"/>
    </location>
</feature>
<dbReference type="SUPFAM" id="SSF160240">
    <property type="entry name" value="Cation efflux protein cytoplasmic domain-like"/>
    <property type="match status" value="1"/>
</dbReference>
<dbReference type="GO" id="GO:0005385">
    <property type="term" value="F:zinc ion transmembrane transporter activity"/>
    <property type="evidence" value="ECO:0007669"/>
    <property type="project" value="TreeGrafter"/>
</dbReference>
<evidence type="ECO:0000259" key="10">
    <source>
        <dbReference type="Pfam" id="PF01545"/>
    </source>
</evidence>
<reference evidence="13" key="1">
    <citation type="submission" date="2025-08" db="UniProtKB">
        <authorList>
            <consortium name="RefSeq"/>
        </authorList>
    </citation>
    <scope>IDENTIFICATION</scope>
    <source>
        <strain evidence="13">Airmid</strain>
    </source>
</reference>
<feature type="domain" description="Cation efflux protein cytoplasmic" evidence="11">
    <location>
        <begin position="409"/>
        <end position="475"/>
    </location>
</feature>
<keyword evidence="3" id="KW-0813">Transport</keyword>
<dbReference type="SUPFAM" id="SSF161111">
    <property type="entry name" value="Cation efflux protein transmembrane domain-like"/>
    <property type="match status" value="1"/>
</dbReference>
<dbReference type="GO" id="GO:0010312">
    <property type="term" value="P:detoxification of zinc ion"/>
    <property type="evidence" value="ECO:0007669"/>
    <property type="project" value="TreeGrafter"/>
</dbReference>
<name>A0A6P6Y976_DERPT</name>
<dbReference type="Pfam" id="PF01545">
    <property type="entry name" value="Cation_efflux"/>
    <property type="match status" value="1"/>
</dbReference>
<proteinExistence type="inferred from homology"/>
<evidence type="ECO:0000256" key="1">
    <source>
        <dbReference type="ARBA" id="ARBA00004141"/>
    </source>
</evidence>
<keyword evidence="6 9" id="KW-1133">Transmembrane helix</keyword>
<dbReference type="InterPro" id="IPR058533">
    <property type="entry name" value="Cation_efflux_TM"/>
</dbReference>
<dbReference type="KEGG" id="dpte:113795132"/>
<dbReference type="InterPro" id="IPR036837">
    <property type="entry name" value="Cation_efflux_CTD_sf"/>
</dbReference>
<feature type="transmembrane region" description="Helical" evidence="9">
    <location>
        <begin position="132"/>
        <end position="151"/>
    </location>
</feature>
<organism evidence="12 13">
    <name type="scientific">Dermatophagoides pteronyssinus</name>
    <name type="common">European house dust mite</name>
    <dbReference type="NCBI Taxonomy" id="6956"/>
    <lineage>
        <taxon>Eukaryota</taxon>
        <taxon>Metazoa</taxon>
        <taxon>Ecdysozoa</taxon>
        <taxon>Arthropoda</taxon>
        <taxon>Chelicerata</taxon>
        <taxon>Arachnida</taxon>
        <taxon>Acari</taxon>
        <taxon>Acariformes</taxon>
        <taxon>Sarcoptiformes</taxon>
        <taxon>Astigmata</taxon>
        <taxon>Psoroptidia</taxon>
        <taxon>Analgoidea</taxon>
        <taxon>Pyroglyphidae</taxon>
        <taxon>Dermatophagoidinae</taxon>
        <taxon>Dermatophagoides</taxon>
    </lineage>
</organism>
<evidence type="ECO:0000313" key="12">
    <source>
        <dbReference type="Proteomes" id="UP000515146"/>
    </source>
</evidence>
<feature type="transmembrane region" description="Helical" evidence="9">
    <location>
        <begin position="330"/>
        <end position="350"/>
    </location>
</feature>
<keyword evidence="7 9" id="KW-0472">Membrane</keyword>
<dbReference type="AlphaFoldDB" id="A0A6P6Y976"/>
<feature type="transmembrane region" description="Helical" evidence="9">
    <location>
        <begin position="89"/>
        <end position="111"/>
    </location>
</feature>
<dbReference type="Pfam" id="PF16916">
    <property type="entry name" value="ZT_dimer"/>
    <property type="match status" value="1"/>
</dbReference>
<dbReference type="GO" id="GO:0006882">
    <property type="term" value="P:intracellular zinc ion homeostasis"/>
    <property type="evidence" value="ECO:0007669"/>
    <property type="project" value="TreeGrafter"/>
</dbReference>
<accession>A0A6P6Y976</accession>
<protein>
    <submittedName>
        <fullName evidence="13">Zinc transporter 1-like</fullName>
    </submittedName>
</protein>
<evidence type="ECO:0000256" key="6">
    <source>
        <dbReference type="ARBA" id="ARBA00022989"/>
    </source>
</evidence>
<keyword evidence="4 9" id="KW-0812">Transmembrane</keyword>
<feature type="transmembrane region" description="Helical" evidence="9">
    <location>
        <begin position="171"/>
        <end position="194"/>
    </location>
</feature>
<dbReference type="InterPro" id="IPR027469">
    <property type="entry name" value="Cation_efflux_TMD_sf"/>
</dbReference>
<dbReference type="PANTHER" id="PTHR45820:SF9">
    <property type="entry name" value="FI23527P1"/>
    <property type="match status" value="1"/>
</dbReference>
<sequence>MMEIPPSITNLMNDDDSDDNILPKQQHSDVKIVKNSPATNVIEPQSSSVNVPNQFEQRPPPRLYLLYGIIILQTVIFISEIIIDQMVHSMLILADAYHHLFNSFNAILLVVCYKISNQITVKNTFGWVRTELLGMLTMITFIVALIFSLLIEGALQLLHLHEIAGPTNPKILIIFGVWSLIVNILYVLTINGVMTDKKYKQTTQKERSFSTAKCQRRRLSLSSLSSSTKKSETKTNKNTILIKTAKLTKTTISTTTTTTPTFPRNKIQEPDENIDLINNDDDDDNDNNHRTATMDPTSLMDEAYRIEFSASPLPQSSSSSSESDCFCRSFIQGILSPCFVIFCSFLITLAQHGNLQGYWEMTTVEMIDPLIGIITAISLCITFYPQLKNTFLILMQTVPEGVNIVQLKRELLDRFQMIENIHEFHIWLLNASDIVVTCHIVLPPQNTAEYSRLFDEIKQFLQQKYGIRYITIQPEFTTNNNNNNNYNYNHHYHNYQIERDQRRYSSNHCNNQCLVKCPCDSDGKCDQCLIKSCCNNNDITTTTTIDSIVVVDHHHHSNIRSET</sequence>
<dbReference type="OrthoDB" id="29444at2759"/>
<dbReference type="InterPro" id="IPR027470">
    <property type="entry name" value="Cation_efflux_CTD"/>
</dbReference>
<evidence type="ECO:0000256" key="8">
    <source>
        <dbReference type="SAM" id="MobiDB-lite"/>
    </source>
</evidence>
<evidence type="ECO:0000313" key="13">
    <source>
        <dbReference type="RefSeq" id="XP_027201124.1"/>
    </source>
</evidence>
<evidence type="ECO:0000256" key="5">
    <source>
        <dbReference type="ARBA" id="ARBA00022833"/>
    </source>
</evidence>